<dbReference type="EMBL" id="CP004021">
    <property type="protein sequence ID" value="AKK19697.1"/>
    <property type="molecule type" value="Genomic_DNA"/>
</dbReference>
<dbReference type="STRING" id="1277257.G293_00185"/>
<evidence type="ECO:0000313" key="2">
    <source>
        <dbReference type="Proteomes" id="UP000035503"/>
    </source>
</evidence>
<dbReference type="KEGG" id="lau:G293_00185"/>
<name>A0A0G3I7K1_LIBAF</name>
<dbReference type="PATRIC" id="fig|1277257.4.peg.39"/>
<gene>
    <name evidence="1" type="ORF">G293_00185</name>
</gene>
<proteinExistence type="predicted"/>
<accession>A0A0G3I7K1</accession>
<protein>
    <submittedName>
        <fullName evidence="1">Uncharacterized protein</fullName>
    </submittedName>
</protein>
<dbReference type="AlphaFoldDB" id="A0A0G3I7K1"/>
<dbReference type="RefSeq" id="WP_047263798.1">
    <property type="nucleotide sequence ID" value="NZ_CP004021.1"/>
</dbReference>
<dbReference type="Proteomes" id="UP000035503">
    <property type="component" value="Chromosome"/>
</dbReference>
<sequence length="106" mass="12327">MDIYDGSWKLINYDPETGRTIWHASDNQQGVYRIDYPVSKIMEMNQACAIATKKQNKDWQRIASIPLNILKNSHLLQAHTEGDDVWVSKWLNNKDNASWRTSEGYV</sequence>
<evidence type="ECO:0000313" key="1">
    <source>
        <dbReference type="EMBL" id="AKK19697.1"/>
    </source>
</evidence>
<reference evidence="1 2" key="1">
    <citation type="journal article" date="2015" name="Genome Announc.">
        <title>Complete Genome Sequence of 'Candidatus Liberibacter africanus,' a Bacterium Associated with Citrus Huanglongbing.</title>
        <authorList>
            <person name="Lin H."/>
            <person name="Pietersen G."/>
            <person name="Han C."/>
            <person name="Read D.A."/>
            <person name="Lou B."/>
            <person name="Gupta G."/>
            <person name="Civerolo E.L."/>
        </authorList>
    </citation>
    <scope>NUCLEOTIDE SEQUENCE [LARGE SCALE GENOMIC DNA]</scope>
    <source>
        <strain evidence="1 2">PTSAPSY</strain>
    </source>
</reference>
<keyword evidence="2" id="KW-1185">Reference proteome</keyword>
<organism evidence="1 2">
    <name type="scientific">Candidatus Liberibacter africanus PTSAPSY</name>
    <dbReference type="NCBI Taxonomy" id="1277257"/>
    <lineage>
        <taxon>Bacteria</taxon>
        <taxon>Pseudomonadati</taxon>
        <taxon>Pseudomonadota</taxon>
        <taxon>Alphaproteobacteria</taxon>
        <taxon>Hyphomicrobiales</taxon>
        <taxon>Rhizobiaceae</taxon>
        <taxon>Liberibacter</taxon>
    </lineage>
</organism>